<gene>
    <name evidence="1" type="ORF">BXT86_05900</name>
</gene>
<accession>A0A1V4QEZ0</accession>
<sequence>MKNQNKNYSIDYNPAGLAFSFEPYYSISYLNYIAGTHLGYLGYENNQLGVGIHYLYSGSIKKTDALGNEYGNFSASFLDLNVGKGFFLGEFGFGITIKGVYENIDTLYSLGAGTDLGLLYLFPETEVQLGLSIKNIGIGIKPFTDKKESFPYEINLAGVKRIDDSWIGLDLVKNVLQGTGFRIGGSYAVTENFNINASYNSLLSSMKTGSSGFDFVTGLIIGFSIKKGQLQISYCYAPYFDLGQGHRLTISIGG</sequence>
<protein>
    <recommendedName>
        <fullName evidence="3">DUF5723 domain-containing protein</fullName>
    </recommendedName>
</protein>
<proteinExistence type="predicted"/>
<dbReference type="Proteomes" id="UP000191663">
    <property type="component" value="Unassembled WGS sequence"/>
</dbReference>
<organism evidence="1 2">
    <name type="scientific">candidate division WOR-3 bacterium 4484_100</name>
    <dbReference type="NCBI Taxonomy" id="1936077"/>
    <lineage>
        <taxon>Bacteria</taxon>
        <taxon>Bacteria division WOR-3</taxon>
    </lineage>
</organism>
<comment type="caution">
    <text evidence="1">The sequence shown here is derived from an EMBL/GenBank/DDBJ whole genome shotgun (WGS) entry which is preliminary data.</text>
</comment>
<reference evidence="2" key="1">
    <citation type="submission" date="2017-01" db="EMBL/GenBank/DDBJ databases">
        <title>Novel pathways for hydrocarbon cycling and metabolic interdependencies in hydrothermal sediment communities.</title>
        <authorList>
            <person name="Dombrowski N."/>
            <person name="Seitz K."/>
            <person name="Teske A."/>
            <person name="Baker B."/>
        </authorList>
    </citation>
    <scope>NUCLEOTIDE SEQUENCE [LARGE SCALE GENOMIC DNA]</scope>
</reference>
<name>A0A1V4QEZ0_UNCW3</name>
<evidence type="ECO:0000313" key="1">
    <source>
        <dbReference type="EMBL" id="OPX17547.1"/>
    </source>
</evidence>
<evidence type="ECO:0000313" key="2">
    <source>
        <dbReference type="Proteomes" id="UP000191663"/>
    </source>
</evidence>
<dbReference type="EMBL" id="MUKB01000110">
    <property type="protein sequence ID" value="OPX17547.1"/>
    <property type="molecule type" value="Genomic_DNA"/>
</dbReference>
<evidence type="ECO:0008006" key="3">
    <source>
        <dbReference type="Google" id="ProtNLM"/>
    </source>
</evidence>
<dbReference type="AlphaFoldDB" id="A0A1V4QEZ0"/>